<proteinExistence type="predicted"/>
<evidence type="ECO:0000256" key="1">
    <source>
        <dbReference type="SAM" id="MobiDB-lite"/>
    </source>
</evidence>
<evidence type="ECO:0000313" key="2">
    <source>
        <dbReference type="EMBL" id="CAA9520034.1"/>
    </source>
</evidence>
<dbReference type="EMBL" id="CADCVO010000527">
    <property type="protein sequence ID" value="CAA9520034.1"/>
    <property type="molecule type" value="Genomic_DNA"/>
</dbReference>
<protein>
    <submittedName>
        <fullName evidence="2">Uncharacterized protein</fullName>
    </submittedName>
</protein>
<sequence>MLKPVASSRVRRLNGAGRLGDSLVLIGLRREVDGQSARSADRGGSLARRGNRSPGRLAGPAVLVRAVLVVLPVREEDERRPDRHGVAEGHLDRSHDAVARGLDVGHGLVRLELDERLALRHPGARLDMDRADRALGDLEPHLRHDHRRDHNPPPTVR</sequence>
<dbReference type="AlphaFoldDB" id="A0A6J4TDL3"/>
<feature type="region of interest" description="Disordered" evidence="1">
    <location>
        <begin position="137"/>
        <end position="157"/>
    </location>
</feature>
<gene>
    <name evidence="2" type="ORF">AVDCRST_MAG13-3313</name>
</gene>
<organism evidence="2">
    <name type="scientific">uncultured Solirubrobacteraceae bacterium</name>
    <dbReference type="NCBI Taxonomy" id="1162706"/>
    <lineage>
        <taxon>Bacteria</taxon>
        <taxon>Bacillati</taxon>
        <taxon>Actinomycetota</taxon>
        <taxon>Thermoleophilia</taxon>
        <taxon>Solirubrobacterales</taxon>
        <taxon>Solirubrobacteraceae</taxon>
        <taxon>environmental samples</taxon>
    </lineage>
</organism>
<reference evidence="2" key="1">
    <citation type="submission" date="2020-02" db="EMBL/GenBank/DDBJ databases">
        <authorList>
            <person name="Meier V. D."/>
        </authorList>
    </citation>
    <scope>NUCLEOTIDE SEQUENCE</scope>
    <source>
        <strain evidence="2">AVDCRST_MAG13</strain>
    </source>
</reference>
<accession>A0A6J4TDL3</accession>
<feature type="region of interest" description="Disordered" evidence="1">
    <location>
        <begin position="36"/>
        <end position="55"/>
    </location>
</feature>
<name>A0A6J4TDL3_9ACTN</name>